<dbReference type="RefSeq" id="XP_012895795.1">
    <property type="nucleotide sequence ID" value="XM_013040341.1"/>
</dbReference>
<protein>
    <submittedName>
        <fullName evidence="1">Uncharacterized protein</fullName>
    </submittedName>
</protein>
<dbReference type="AlphaFoldDB" id="D8M108"/>
<accession>D8M108</accession>
<keyword evidence="2" id="KW-1185">Reference proteome</keyword>
<evidence type="ECO:0000313" key="1">
    <source>
        <dbReference type="EMBL" id="CBK21747.2"/>
    </source>
</evidence>
<gene>
    <name evidence="1" type="ORF">GSBLH_T00001866001</name>
</gene>
<proteinExistence type="predicted"/>
<sequence length="47" mass="5082">MQQDQGGVTFMNMGSSDAFGSEMSAQQVTSSQKVHILPLSIRFGSFI</sequence>
<organism evidence="1">
    <name type="scientific">Blastocystis hominis</name>
    <dbReference type="NCBI Taxonomy" id="12968"/>
    <lineage>
        <taxon>Eukaryota</taxon>
        <taxon>Sar</taxon>
        <taxon>Stramenopiles</taxon>
        <taxon>Bigyra</taxon>
        <taxon>Opalozoa</taxon>
        <taxon>Opalinata</taxon>
        <taxon>Blastocystidae</taxon>
        <taxon>Blastocystis</taxon>
    </lineage>
</organism>
<reference evidence="1" key="1">
    <citation type="submission" date="2010-02" db="EMBL/GenBank/DDBJ databases">
        <title>Sequencing and annotation of the Blastocystis hominis genome.</title>
        <authorList>
            <person name="Wincker P."/>
        </authorList>
    </citation>
    <scope>NUCLEOTIDE SEQUENCE</scope>
    <source>
        <strain evidence="1">Singapore isolate B</strain>
    </source>
</reference>
<dbReference type="GeneID" id="24919090"/>
<dbReference type="Proteomes" id="UP000008312">
    <property type="component" value="Unassembled WGS sequence"/>
</dbReference>
<name>D8M108_BLAHO</name>
<dbReference type="EMBL" id="FN668644">
    <property type="protein sequence ID" value="CBK21747.2"/>
    <property type="molecule type" value="Genomic_DNA"/>
</dbReference>
<evidence type="ECO:0000313" key="2">
    <source>
        <dbReference type="Proteomes" id="UP000008312"/>
    </source>
</evidence>
<dbReference type="InParanoid" id="D8M108"/>